<dbReference type="KEGG" id="lbc:LACBIDRAFT_312793"/>
<reference evidence="2 3" key="1">
    <citation type="journal article" date="2008" name="Nature">
        <title>The genome of Laccaria bicolor provides insights into mycorrhizal symbiosis.</title>
        <authorList>
            <person name="Martin F."/>
            <person name="Aerts A."/>
            <person name="Ahren D."/>
            <person name="Brun A."/>
            <person name="Danchin E.G.J."/>
            <person name="Duchaussoy F."/>
            <person name="Gibon J."/>
            <person name="Kohler A."/>
            <person name="Lindquist E."/>
            <person name="Pereda V."/>
            <person name="Salamov A."/>
            <person name="Shapiro H.J."/>
            <person name="Wuyts J."/>
            <person name="Blaudez D."/>
            <person name="Buee M."/>
            <person name="Brokstein P."/>
            <person name="Canbaeck B."/>
            <person name="Cohen D."/>
            <person name="Courty P.E."/>
            <person name="Coutinho P.M."/>
            <person name="Delaruelle C."/>
            <person name="Detter J.C."/>
            <person name="Deveau A."/>
            <person name="DiFazio S."/>
            <person name="Duplessis S."/>
            <person name="Fraissinet-Tachet L."/>
            <person name="Lucic E."/>
            <person name="Frey-Klett P."/>
            <person name="Fourrey C."/>
            <person name="Feussner I."/>
            <person name="Gay G."/>
            <person name="Grimwood J."/>
            <person name="Hoegger P.J."/>
            <person name="Jain P."/>
            <person name="Kilaru S."/>
            <person name="Labbe J."/>
            <person name="Lin Y.C."/>
            <person name="Legue V."/>
            <person name="Le Tacon F."/>
            <person name="Marmeisse R."/>
            <person name="Melayah D."/>
            <person name="Montanini B."/>
            <person name="Muratet M."/>
            <person name="Nehls U."/>
            <person name="Niculita-Hirzel H."/>
            <person name="Oudot-Le Secq M.P."/>
            <person name="Peter M."/>
            <person name="Quesneville H."/>
            <person name="Rajashekar B."/>
            <person name="Reich M."/>
            <person name="Rouhier N."/>
            <person name="Schmutz J."/>
            <person name="Yin T."/>
            <person name="Chalot M."/>
            <person name="Henrissat B."/>
            <person name="Kuees U."/>
            <person name="Lucas S."/>
            <person name="Van de Peer Y."/>
            <person name="Podila G.K."/>
            <person name="Polle A."/>
            <person name="Pukkila P.J."/>
            <person name="Richardson P.M."/>
            <person name="Rouze P."/>
            <person name="Sanders I.R."/>
            <person name="Stajich J.E."/>
            <person name="Tunlid A."/>
            <person name="Tuskan G."/>
            <person name="Grigoriev I.V."/>
        </authorList>
    </citation>
    <scope>NUCLEOTIDE SEQUENCE [LARGE SCALE GENOMIC DNA]</scope>
    <source>
        <strain evidence="3">S238N-H82 / ATCC MYA-4686</strain>
    </source>
</reference>
<dbReference type="RefSeq" id="XP_001888417.1">
    <property type="nucleotide sequence ID" value="XM_001888382.1"/>
</dbReference>
<protein>
    <submittedName>
        <fullName evidence="2">Predicted protein</fullName>
    </submittedName>
</protein>
<proteinExistence type="predicted"/>
<evidence type="ECO:0000313" key="2">
    <source>
        <dbReference type="EMBL" id="EDR01022.1"/>
    </source>
</evidence>
<dbReference type="OrthoDB" id="2611327at2759"/>
<dbReference type="Proteomes" id="UP000001194">
    <property type="component" value="Unassembled WGS sequence"/>
</dbReference>
<dbReference type="HOGENOM" id="CLU_1261707_0_0_1"/>
<dbReference type="AlphaFoldDB" id="B0DWQ0"/>
<dbReference type="EMBL" id="DS547144">
    <property type="protein sequence ID" value="EDR01022.1"/>
    <property type="molecule type" value="Genomic_DNA"/>
</dbReference>
<name>B0DWQ0_LACBS</name>
<feature type="coiled-coil region" evidence="1">
    <location>
        <begin position="120"/>
        <end position="154"/>
    </location>
</feature>
<gene>
    <name evidence="2" type="ORF">LACBIDRAFT_312793</name>
</gene>
<keyword evidence="1" id="KW-0175">Coiled coil</keyword>
<dbReference type="InParanoid" id="B0DWQ0"/>
<keyword evidence="3" id="KW-1185">Reference proteome</keyword>
<accession>B0DWQ0</accession>
<evidence type="ECO:0000256" key="1">
    <source>
        <dbReference type="SAM" id="Coils"/>
    </source>
</evidence>
<organism evidence="3">
    <name type="scientific">Laccaria bicolor (strain S238N-H82 / ATCC MYA-4686)</name>
    <name type="common">Bicoloured deceiver</name>
    <name type="synonym">Laccaria laccata var. bicolor</name>
    <dbReference type="NCBI Taxonomy" id="486041"/>
    <lineage>
        <taxon>Eukaryota</taxon>
        <taxon>Fungi</taxon>
        <taxon>Dikarya</taxon>
        <taxon>Basidiomycota</taxon>
        <taxon>Agaricomycotina</taxon>
        <taxon>Agaricomycetes</taxon>
        <taxon>Agaricomycetidae</taxon>
        <taxon>Agaricales</taxon>
        <taxon>Agaricineae</taxon>
        <taxon>Hydnangiaceae</taxon>
        <taxon>Laccaria</taxon>
    </lineage>
</organism>
<sequence>MTQLAGVVDALKGLVMDSNGTELQKVSSWSFKGESGFSRSAIRKNTVCHFPLCYTNCHEKCSGGFTLGRWKLIECRKLANNRGTCKECRHPIVYHHHDKVAWCEKVEEKSNYDGTTSVSIAEVQKTNEIYNKEIEEATDEIGSLAEKYSELSLSGSFSGQVGKSVTLFETHLENMRNKSDPESVKRLEESLNQLKNKLRLLQDAAKAAHKKVYRPTIAD</sequence>
<dbReference type="GeneID" id="6084010"/>
<evidence type="ECO:0000313" key="3">
    <source>
        <dbReference type="Proteomes" id="UP000001194"/>
    </source>
</evidence>
<feature type="coiled-coil region" evidence="1">
    <location>
        <begin position="184"/>
        <end position="211"/>
    </location>
</feature>